<evidence type="ECO:0000313" key="3">
    <source>
        <dbReference type="Proteomes" id="UP000237347"/>
    </source>
</evidence>
<dbReference type="InterPro" id="IPR055357">
    <property type="entry name" value="LRR_At1g61320_AtMIF1"/>
</dbReference>
<dbReference type="InterPro" id="IPR001810">
    <property type="entry name" value="F-box_dom"/>
</dbReference>
<reference evidence="2 3" key="1">
    <citation type="journal article" date="2018" name="Sci. Data">
        <title>The draft genome sequence of cork oak.</title>
        <authorList>
            <person name="Ramos A.M."/>
            <person name="Usie A."/>
            <person name="Barbosa P."/>
            <person name="Barros P.M."/>
            <person name="Capote T."/>
            <person name="Chaves I."/>
            <person name="Simoes F."/>
            <person name="Abreu I."/>
            <person name="Carrasquinho I."/>
            <person name="Faro C."/>
            <person name="Guimaraes J.B."/>
            <person name="Mendonca D."/>
            <person name="Nobrega F."/>
            <person name="Rodrigues L."/>
            <person name="Saibo N.J.M."/>
            <person name="Varela M.C."/>
            <person name="Egas C."/>
            <person name="Matos J."/>
            <person name="Miguel C.M."/>
            <person name="Oliveira M.M."/>
            <person name="Ricardo C.P."/>
            <person name="Goncalves S."/>
        </authorList>
    </citation>
    <scope>NUCLEOTIDE SEQUENCE [LARGE SCALE GENOMIC DNA]</scope>
    <source>
        <strain evidence="3">cv. HL8</strain>
    </source>
</reference>
<dbReference type="EMBL" id="PKMF04000468">
    <property type="protein sequence ID" value="KAK7830133.1"/>
    <property type="molecule type" value="Genomic_DNA"/>
</dbReference>
<dbReference type="Proteomes" id="UP000237347">
    <property type="component" value="Unassembled WGS sequence"/>
</dbReference>
<dbReference type="Pfam" id="PF24681">
    <property type="entry name" value="Kelch_KLHDC2_KLHL20_DRC7"/>
    <property type="match status" value="1"/>
</dbReference>
<feature type="domain" description="F-box" evidence="1">
    <location>
        <begin position="33"/>
        <end position="81"/>
    </location>
</feature>
<evidence type="ECO:0000313" key="2">
    <source>
        <dbReference type="EMBL" id="KAK7830133.1"/>
    </source>
</evidence>
<dbReference type="InterPro" id="IPR015915">
    <property type="entry name" value="Kelch-typ_b-propeller"/>
</dbReference>
<sequence>MAGFSSKRSKIRQPDSEFPLLKCHKTQNDLVDWIGIGKLPDEILVSILSLLPMKQAIRTSVPARRWQCLWTSITHLEFDDLSVNYLLFSRPRSPSPTPFDMCTPLEPTYPPFLVKRRRFVDWVNQVLNLHRGLHVDEFSLEFSVYGHYFKSDIDSWINFAFQKGVRRLHLIFTCTWASTNRSYTLTPPMLRNYKLDSLVQLCLCYMEVTGEVLECFLSARPLLEFLSVSDLPVMNFKISGPSLKLKQFEITYCTLTSLDIYAVNLMSFKYVGNHECISLKHTPPLVNTHFGGTYANYQELFPVSKLSVSAIDTGVGLKVSASHRWRSPRVIGNIPERRRWHSATHYCQSLYIFGVSGRSSDNNDETYYRNVYRFHTARFVWNHIATFGSLPSPRNSHVCSYQLDKMIVVGGKDGHDSFCSDVYVMEVTLPRRVMYTCNNVQLMIWIWVKHYQHSDLMELKWECFIPLAQNVLGREQFLC</sequence>
<dbReference type="CDD" id="cd22160">
    <property type="entry name" value="F-box_AtFBL13-like"/>
    <property type="match status" value="1"/>
</dbReference>
<dbReference type="Pfam" id="PF23622">
    <property type="entry name" value="LRR_At1g61320_AtMIF1"/>
    <property type="match status" value="1"/>
</dbReference>
<keyword evidence="3" id="KW-1185">Reference proteome</keyword>
<gene>
    <name evidence="2" type="ORF">CFP56_028523</name>
</gene>
<dbReference type="SUPFAM" id="SSF81383">
    <property type="entry name" value="F-box domain"/>
    <property type="match status" value="1"/>
</dbReference>
<dbReference type="SUPFAM" id="SSF117281">
    <property type="entry name" value="Kelch motif"/>
    <property type="match status" value="1"/>
</dbReference>
<dbReference type="PANTHER" id="PTHR34145:SF68">
    <property type="entry name" value="FBD DOMAIN-CONTAINING PROTEIN"/>
    <property type="match status" value="1"/>
</dbReference>
<dbReference type="AlphaFoldDB" id="A0AAW0JSY5"/>
<accession>A0AAW0JSY5</accession>
<name>A0AAW0JSY5_QUESU</name>
<dbReference type="InterPro" id="IPR053772">
    <property type="entry name" value="At1g61320/At1g61330-like"/>
</dbReference>
<evidence type="ECO:0000259" key="1">
    <source>
        <dbReference type="PROSITE" id="PS50181"/>
    </source>
</evidence>
<organism evidence="2 3">
    <name type="scientific">Quercus suber</name>
    <name type="common">Cork oak</name>
    <dbReference type="NCBI Taxonomy" id="58331"/>
    <lineage>
        <taxon>Eukaryota</taxon>
        <taxon>Viridiplantae</taxon>
        <taxon>Streptophyta</taxon>
        <taxon>Embryophyta</taxon>
        <taxon>Tracheophyta</taxon>
        <taxon>Spermatophyta</taxon>
        <taxon>Magnoliopsida</taxon>
        <taxon>eudicotyledons</taxon>
        <taxon>Gunneridae</taxon>
        <taxon>Pentapetalae</taxon>
        <taxon>rosids</taxon>
        <taxon>fabids</taxon>
        <taxon>Fagales</taxon>
        <taxon>Fagaceae</taxon>
        <taxon>Quercus</taxon>
    </lineage>
</organism>
<dbReference type="PANTHER" id="PTHR34145">
    <property type="entry name" value="OS02G0105600 PROTEIN"/>
    <property type="match status" value="1"/>
</dbReference>
<protein>
    <submittedName>
        <fullName evidence="2">F-box/lrr-repeat protein</fullName>
    </submittedName>
</protein>
<dbReference type="InterPro" id="IPR036047">
    <property type="entry name" value="F-box-like_dom_sf"/>
</dbReference>
<dbReference type="PROSITE" id="PS50181">
    <property type="entry name" value="FBOX"/>
    <property type="match status" value="1"/>
</dbReference>
<dbReference type="Gene3D" id="2.120.10.80">
    <property type="entry name" value="Kelch-type beta propeller"/>
    <property type="match status" value="1"/>
</dbReference>
<dbReference type="InterPro" id="IPR053781">
    <property type="entry name" value="F-box_AtFBL13-like"/>
</dbReference>
<comment type="caution">
    <text evidence="2">The sequence shown here is derived from an EMBL/GenBank/DDBJ whole genome shotgun (WGS) entry which is preliminary data.</text>
</comment>
<proteinExistence type="predicted"/>
<dbReference type="Gene3D" id="1.20.1280.50">
    <property type="match status" value="1"/>
</dbReference>